<name>A0A5N8XDL3_9ACTN</name>
<proteinExistence type="predicted"/>
<accession>A0A5N8XDL3</accession>
<evidence type="ECO:0000313" key="2">
    <source>
        <dbReference type="EMBL" id="MPY57497.1"/>
    </source>
</evidence>
<gene>
    <name evidence="2" type="ORF">FNH08_10090</name>
</gene>
<comment type="caution">
    <text evidence="2">The sequence shown here is derived from an EMBL/GenBank/DDBJ whole genome shotgun (WGS) entry which is preliminary data.</text>
</comment>
<organism evidence="2 3">
    <name type="scientific">Streptomyces spongiae</name>
    <dbReference type="NCBI Taxonomy" id="565072"/>
    <lineage>
        <taxon>Bacteria</taxon>
        <taxon>Bacillati</taxon>
        <taxon>Actinomycetota</taxon>
        <taxon>Actinomycetes</taxon>
        <taxon>Kitasatosporales</taxon>
        <taxon>Streptomycetaceae</taxon>
        <taxon>Streptomyces</taxon>
    </lineage>
</organism>
<evidence type="ECO:0000313" key="3">
    <source>
        <dbReference type="Proteomes" id="UP000400924"/>
    </source>
</evidence>
<dbReference type="AlphaFoldDB" id="A0A5N8XDL3"/>
<protein>
    <submittedName>
        <fullName evidence="2">Uncharacterized protein</fullName>
    </submittedName>
</protein>
<dbReference type="EMBL" id="VJZC01000046">
    <property type="protein sequence ID" value="MPY57497.1"/>
    <property type="molecule type" value="Genomic_DNA"/>
</dbReference>
<feature type="compositionally biased region" description="Basic and acidic residues" evidence="1">
    <location>
        <begin position="96"/>
        <end position="109"/>
    </location>
</feature>
<dbReference type="Proteomes" id="UP000400924">
    <property type="component" value="Unassembled WGS sequence"/>
</dbReference>
<feature type="compositionally biased region" description="Low complexity" evidence="1">
    <location>
        <begin position="80"/>
        <end position="95"/>
    </location>
</feature>
<reference evidence="2 3" key="1">
    <citation type="submission" date="2019-07" db="EMBL/GenBank/DDBJ databases">
        <title>New species of Amycolatopsis and Streptomyces.</title>
        <authorList>
            <person name="Duangmal K."/>
            <person name="Teo W.F.A."/>
            <person name="Lipun K."/>
        </authorList>
    </citation>
    <scope>NUCLEOTIDE SEQUENCE [LARGE SCALE GENOMIC DNA]</scope>
    <source>
        <strain evidence="2 3">NBRC 106415</strain>
    </source>
</reference>
<evidence type="ECO:0000256" key="1">
    <source>
        <dbReference type="SAM" id="MobiDB-lite"/>
    </source>
</evidence>
<keyword evidence="3" id="KW-1185">Reference proteome</keyword>
<dbReference type="OrthoDB" id="3319826at2"/>
<sequence>MSTASDPRADSGAPEPDSGTSYESHPESDPAEAPGPEVLDTGPEVLDTGKSAPTPDGEPENPPGNTEDGDAGNRSEAKDSAISAESAAEPSAEASSSRRERRDDGGDVNRFHEYASAVYETDLKRASRSAVSVGGTSIYLERLVAGADSRAEIQTLTCDARDLDRLVNLHQKVPQQDWMEGGLHTNHLVALFGQRGSGRHTTGLFLLRQRCPEGSVKILHSEGPGLAQALTECADTLLTRGDGFLVDLGADTLRQATLDALGRHARERGAYIVLIGEPVPADLDELRPYAFTHDKPKLRDVLRAHLDAALGAHAAECPEEGGCSPRRIQAFARRVQSDTGVDRVLDVAQSVRSVVDFAGLLAEHVHTPEDEFDEVFREWRDRLRRLAKRFLQVPDPGTSTAVLDPHRQALRIAYVLFHGHPLSDVFQAAALLSAEVRRLENGEPTPASHVFERDLDRLIPPELGITAAAGGAIHDNPRRARLVDEELMPAVVEVVWHGFGSLRQPLREWLTVLVRDRLERVRVRAAQIAGILLSHDFDSVYRDLIQKWAAQGSAEYRQCAVLALEMAADDPSLAPRVRNQVNSWSRSPKWRLQDSAARAYGTSVGAQDVGHALWSLHELGSRQELSFSASIAFSASLLFLAGDAEPVTEALDGWVHADNDHLHRHAVRVLLVLGRYSAASELRSRPVLAHLAMTDPAREDTLLLLWQRALTGKENSERAWELLRQWLLAADSDNELAGFLERFVPRVCTRQLRSRARFRLSMWARSHPGSACVRHVLRSLGPAAANTRQP</sequence>
<dbReference type="RefSeq" id="WP_152771094.1">
    <property type="nucleotide sequence ID" value="NZ_VJZC01000046.1"/>
</dbReference>
<feature type="region of interest" description="Disordered" evidence="1">
    <location>
        <begin position="1"/>
        <end position="109"/>
    </location>
</feature>